<dbReference type="Gene3D" id="3.30.930.10">
    <property type="entry name" value="Bira Bifunctional Protein, Domain 2"/>
    <property type="match status" value="1"/>
</dbReference>
<dbReference type="GO" id="GO:0005737">
    <property type="term" value="C:cytoplasm"/>
    <property type="evidence" value="ECO:0007669"/>
    <property type="project" value="TreeGrafter"/>
</dbReference>
<reference evidence="3" key="1">
    <citation type="submission" date="2018-05" db="EMBL/GenBank/DDBJ databases">
        <authorList>
            <person name="Lanie J.A."/>
            <person name="Ng W.-L."/>
            <person name="Kazmierczak K.M."/>
            <person name="Andrzejewski T.M."/>
            <person name="Davidsen T.M."/>
            <person name="Wayne K.J."/>
            <person name="Tettelin H."/>
            <person name="Glass J.I."/>
            <person name="Rusch D."/>
            <person name="Podicherti R."/>
            <person name="Tsui H.-C.T."/>
            <person name="Winkler M.E."/>
        </authorList>
    </citation>
    <scope>NUCLEOTIDE SEQUENCE</scope>
</reference>
<dbReference type="SUPFAM" id="SSF55681">
    <property type="entry name" value="Class II aaRS and biotin synthetases"/>
    <property type="match status" value="1"/>
</dbReference>
<protein>
    <recommendedName>
        <fullName evidence="2">BPL/LPL catalytic domain-containing protein</fullName>
    </recommendedName>
</protein>
<evidence type="ECO:0000259" key="2">
    <source>
        <dbReference type="PROSITE" id="PS51733"/>
    </source>
</evidence>
<dbReference type="PROSITE" id="PS51733">
    <property type="entry name" value="BPL_LPL_CATALYTIC"/>
    <property type="match status" value="1"/>
</dbReference>
<sequence>MKFKIFKYDTVNSTNEKAIELIKKKKYENGFVYALSQKKGKGRYGRKWISKKGNFFGSIFFHIKKNYPSVEEFSLINPILNIDILSKYCGRKNTFFKSPNDIYINKKKICGILQEVIIKESKKYLIVGIGINLFSNPKIKNYPSTNIYKETKKKPKLLQIVNQVIVKYEQFFSNLDLYKFLNFKLKSKKLLLN</sequence>
<proteinExistence type="predicted"/>
<gene>
    <name evidence="3" type="ORF">METZ01_LOCUS108720</name>
</gene>
<dbReference type="NCBIfam" id="TIGR00121">
    <property type="entry name" value="birA_ligase"/>
    <property type="match status" value="1"/>
</dbReference>
<dbReference type="PANTHER" id="PTHR12835">
    <property type="entry name" value="BIOTIN PROTEIN LIGASE"/>
    <property type="match status" value="1"/>
</dbReference>
<accession>A0A381WTL7</accession>
<evidence type="ECO:0000313" key="3">
    <source>
        <dbReference type="EMBL" id="SVA55866.1"/>
    </source>
</evidence>
<dbReference type="PANTHER" id="PTHR12835:SF5">
    <property type="entry name" value="BIOTIN--PROTEIN LIGASE"/>
    <property type="match status" value="1"/>
</dbReference>
<evidence type="ECO:0000256" key="1">
    <source>
        <dbReference type="ARBA" id="ARBA00022598"/>
    </source>
</evidence>
<dbReference type="EMBL" id="UINC01012847">
    <property type="protein sequence ID" value="SVA55866.1"/>
    <property type="molecule type" value="Genomic_DNA"/>
</dbReference>
<dbReference type="AlphaFoldDB" id="A0A381WTL7"/>
<dbReference type="GO" id="GO:0004077">
    <property type="term" value="F:biotin--[biotin carboxyl-carrier protein] ligase activity"/>
    <property type="evidence" value="ECO:0007669"/>
    <property type="project" value="InterPro"/>
</dbReference>
<dbReference type="Pfam" id="PF03099">
    <property type="entry name" value="BPL_LplA_LipB"/>
    <property type="match status" value="1"/>
</dbReference>
<feature type="domain" description="BPL/LPL catalytic" evidence="2">
    <location>
        <begin position="1"/>
        <end position="176"/>
    </location>
</feature>
<keyword evidence="1" id="KW-0436">Ligase</keyword>
<dbReference type="InterPro" id="IPR004408">
    <property type="entry name" value="Biotin_CoA_COase_ligase"/>
</dbReference>
<organism evidence="3">
    <name type="scientific">marine metagenome</name>
    <dbReference type="NCBI Taxonomy" id="408172"/>
    <lineage>
        <taxon>unclassified sequences</taxon>
        <taxon>metagenomes</taxon>
        <taxon>ecological metagenomes</taxon>
    </lineage>
</organism>
<dbReference type="InterPro" id="IPR004143">
    <property type="entry name" value="BPL_LPL_catalytic"/>
</dbReference>
<dbReference type="CDD" id="cd16442">
    <property type="entry name" value="BPL"/>
    <property type="match status" value="1"/>
</dbReference>
<dbReference type="InterPro" id="IPR045864">
    <property type="entry name" value="aa-tRNA-synth_II/BPL/LPL"/>
</dbReference>
<name>A0A381WTL7_9ZZZZ</name>